<protein>
    <submittedName>
        <fullName evidence="1">Uncharacterized protein</fullName>
    </submittedName>
</protein>
<comment type="caution">
    <text evidence="1">The sequence shown here is derived from an EMBL/GenBank/DDBJ whole genome shotgun (WGS) entry which is preliminary data.</text>
</comment>
<sequence length="940" mass="104276">MPTAVRTRRQQDRKVVNKKQSTAAPATQQKSKPAQQIATKPITSLSHDQALMNLQQSNTIVKTMLDATFGCMTFLRGLLPEGNFDDVQIAAPDPGPESRPYRDDTLPPASQKSNYDESLSESQPKGGRGLRIKKIKRGYSTEADKLLDWIDIGIVEAVEKQYLKACVFAVYLDPDDPSNLVEALTINFHYPELADTGIRIPQFDIEDSIHNLHIGGSEGLGNSTDSARGPDGVKLRTIGEVKRAIKKLIKSLIITCQSLGELPSRRWVTMRLEYFDETPTEYEPPFFVAADANQKLHFDTKDKSQVPDKTSIGHMETGFHSLSLKLTSITEFIPRTLDIDEEQETYGGFGASGDKSYNLGKKRRADEAALRMDAGKRRVMWDALDTIEDRADIDPAYQDAEGEPDSQVPNKLPASPVTKPMGIRQADVTVVPYASPKAMAVPTNGMLQDNVRSSQLDPTYVSGRRDAEAEDIQDDDWHMDALQEKKNPADSQPRPLAKGKFFRSVRRLFVTDSLSLRFRRTESVSLGDQASLDPVTSGVFPETLTNQQGSDTEMMDTSSKDGGDRTLAAEETIGSFDGALETRRRKPSDKTATILSNASDRPLRTPAARRGKGDEEHSYQMCPCAASKEDETMVECEGCTTWYHMPCAGYLNEDDLPEKYICIICRMVSAGHFSDNKMSEARSYLPSLTLERRALKKMYKKMKFESIYNMQQEIGCDMNDINNLLKRFQELGFLRKEVNQVFRKINKTTSNDSKTRKRFKEYFEPGGVIELKALGITSAMLEKGYTAETTKAKRIANKSVAVPADKENVVPTERNNTRAQVAKTIALPKPSRPVNLPLLAKSAVTPVMKDGGQPRTEIVRPTSPLPKSKPKHPTVNQSSEQNTNTGKGLFRTAASITVPTVTTEEVLTSLDAAQAQTDKPQNQPGVNKASVPEEDVDMGV</sequence>
<keyword evidence="2" id="KW-1185">Reference proteome</keyword>
<evidence type="ECO:0000313" key="2">
    <source>
        <dbReference type="Proteomes" id="UP001230649"/>
    </source>
</evidence>
<reference evidence="1" key="1">
    <citation type="submission" date="2023-04" db="EMBL/GenBank/DDBJ databases">
        <title>Draft Genome sequencing of Naganishia species isolated from polar environments using Oxford Nanopore Technology.</title>
        <authorList>
            <person name="Leo P."/>
            <person name="Venkateswaran K."/>
        </authorList>
    </citation>
    <scope>NUCLEOTIDE SEQUENCE</scope>
    <source>
        <strain evidence="1">MNA-CCFEE 5262</strain>
    </source>
</reference>
<proteinExistence type="predicted"/>
<accession>A0ACC2X186</accession>
<evidence type="ECO:0000313" key="1">
    <source>
        <dbReference type="EMBL" id="KAJ9117184.1"/>
    </source>
</evidence>
<name>A0ACC2X186_9TREE</name>
<dbReference type="Proteomes" id="UP001230649">
    <property type="component" value="Unassembled WGS sequence"/>
</dbReference>
<gene>
    <name evidence="1" type="ORF">QFC20_000327</name>
</gene>
<organism evidence="1 2">
    <name type="scientific">Naganishia adeliensis</name>
    <dbReference type="NCBI Taxonomy" id="92952"/>
    <lineage>
        <taxon>Eukaryota</taxon>
        <taxon>Fungi</taxon>
        <taxon>Dikarya</taxon>
        <taxon>Basidiomycota</taxon>
        <taxon>Agaricomycotina</taxon>
        <taxon>Tremellomycetes</taxon>
        <taxon>Filobasidiales</taxon>
        <taxon>Filobasidiaceae</taxon>
        <taxon>Naganishia</taxon>
    </lineage>
</organism>
<dbReference type="EMBL" id="JASBWS010000002">
    <property type="protein sequence ID" value="KAJ9117184.1"/>
    <property type="molecule type" value="Genomic_DNA"/>
</dbReference>